<name>A0A250IQL1_9BACT</name>
<proteinExistence type="predicted"/>
<gene>
    <name evidence="1" type="ORF">MEBOL_007041</name>
</gene>
<evidence type="ECO:0000313" key="2">
    <source>
        <dbReference type="Proteomes" id="UP000217289"/>
    </source>
</evidence>
<reference evidence="1 2" key="1">
    <citation type="submission" date="2017-06" db="EMBL/GenBank/DDBJ databases">
        <authorList>
            <person name="Kim H.J."/>
            <person name="Triplett B.A."/>
        </authorList>
    </citation>
    <scope>NUCLEOTIDE SEQUENCE [LARGE SCALE GENOMIC DNA]</scope>
    <source>
        <strain evidence="1 2">DSM 14713</strain>
    </source>
</reference>
<sequence length="112" mass="12768">MASLSELFSLIPDTPGPARSEAEYRFIESLTFSSSKDIVDFLDEVYVRDFPALPVWIRNLAFRLACLQEPENPVLLRKAAADLECFGPDWDVHVAELRQRAQWLESRNSDAP</sequence>
<keyword evidence="2" id="KW-1185">Reference proteome</keyword>
<dbReference type="KEGG" id="mbd:MEBOL_007041"/>
<dbReference type="AlphaFoldDB" id="A0A250IQL1"/>
<protein>
    <submittedName>
        <fullName evidence="1">Uncharacterized protein</fullName>
    </submittedName>
</protein>
<dbReference type="RefSeq" id="WP_157823859.1">
    <property type="nucleotide sequence ID" value="NZ_CP022163.1"/>
</dbReference>
<accession>A0A250IQL1</accession>
<organism evidence="1 2">
    <name type="scientific">Melittangium boletus DSM 14713</name>
    <dbReference type="NCBI Taxonomy" id="1294270"/>
    <lineage>
        <taxon>Bacteria</taxon>
        <taxon>Pseudomonadati</taxon>
        <taxon>Myxococcota</taxon>
        <taxon>Myxococcia</taxon>
        <taxon>Myxococcales</taxon>
        <taxon>Cystobacterineae</taxon>
        <taxon>Archangiaceae</taxon>
        <taxon>Melittangium</taxon>
    </lineage>
</organism>
<dbReference type="EMBL" id="CP022163">
    <property type="protein sequence ID" value="ATB33543.1"/>
    <property type="molecule type" value="Genomic_DNA"/>
</dbReference>
<dbReference type="Proteomes" id="UP000217289">
    <property type="component" value="Chromosome"/>
</dbReference>
<evidence type="ECO:0000313" key="1">
    <source>
        <dbReference type="EMBL" id="ATB33543.1"/>
    </source>
</evidence>
<dbReference type="OrthoDB" id="5523129at2"/>